<dbReference type="Proteomes" id="UP000219050">
    <property type="component" value="Chromosome"/>
</dbReference>
<feature type="chain" id="PRO_5013285012" evidence="2">
    <location>
        <begin position="33"/>
        <end position="189"/>
    </location>
</feature>
<dbReference type="PANTHER" id="PTHR30329:SF21">
    <property type="entry name" value="LIPOPROTEIN YIAD-RELATED"/>
    <property type="match status" value="1"/>
</dbReference>
<sequence>MRLISKALRGGVTAAAVLGLTGALVAGSAAQAQNTVRGERYAPTIWVDPDGCEHWVMDDGWEGYMSPHVTRDGRPVCRRGNVCAVMEGDQLFATDQATISANGRARLQQFFRQTSARGFVISGHTDSRATDAYNMRLSQRRANAVAQVARSVGAPVVGVQYYGERVPRASNATPAGRQQNRRVEITCVN</sequence>
<dbReference type="CDD" id="cd07185">
    <property type="entry name" value="OmpA_C-like"/>
    <property type="match status" value="1"/>
</dbReference>
<keyword evidence="5" id="KW-1185">Reference proteome</keyword>
<evidence type="ECO:0000259" key="3">
    <source>
        <dbReference type="PROSITE" id="PS51123"/>
    </source>
</evidence>
<dbReference type="OrthoDB" id="9782229at2"/>
<dbReference type="PANTHER" id="PTHR30329">
    <property type="entry name" value="STATOR ELEMENT OF FLAGELLAR MOTOR COMPLEX"/>
    <property type="match status" value="1"/>
</dbReference>
<gene>
    <name evidence="4" type="ORF">CBW24_12570</name>
</gene>
<dbReference type="InterPro" id="IPR006665">
    <property type="entry name" value="OmpA-like"/>
</dbReference>
<evidence type="ECO:0000256" key="2">
    <source>
        <dbReference type="SAM" id="SignalP"/>
    </source>
</evidence>
<evidence type="ECO:0000313" key="5">
    <source>
        <dbReference type="Proteomes" id="UP000219050"/>
    </source>
</evidence>
<dbReference type="SUPFAM" id="SSF103088">
    <property type="entry name" value="OmpA-like"/>
    <property type="match status" value="1"/>
</dbReference>
<dbReference type="Gene3D" id="3.30.1330.60">
    <property type="entry name" value="OmpA-like domain"/>
    <property type="match status" value="1"/>
</dbReference>
<reference evidence="4 5" key="1">
    <citation type="submission" date="2017-05" db="EMBL/GenBank/DDBJ databases">
        <title>Comparative genomic and metabolic analysis of manganese-oxidizing mechanisms in Celeribater manganoxidans DY25T: its adaption to the environment of polymetallic nodule.</title>
        <authorList>
            <person name="Wang X."/>
        </authorList>
    </citation>
    <scope>NUCLEOTIDE SEQUENCE [LARGE SCALE GENOMIC DNA]</scope>
    <source>
        <strain evidence="4 5">DY25</strain>
    </source>
</reference>
<evidence type="ECO:0000313" key="4">
    <source>
        <dbReference type="EMBL" id="ATI42754.1"/>
    </source>
</evidence>
<feature type="domain" description="OmpA-like" evidence="3">
    <location>
        <begin position="79"/>
        <end position="189"/>
    </location>
</feature>
<organism evidence="4 5">
    <name type="scientific">Pacificitalea manganoxidans</name>
    <dbReference type="NCBI Taxonomy" id="1411902"/>
    <lineage>
        <taxon>Bacteria</taxon>
        <taxon>Pseudomonadati</taxon>
        <taxon>Pseudomonadota</taxon>
        <taxon>Alphaproteobacteria</taxon>
        <taxon>Rhodobacterales</taxon>
        <taxon>Paracoccaceae</taxon>
        <taxon>Pacificitalea</taxon>
    </lineage>
</organism>
<dbReference type="PROSITE" id="PS51123">
    <property type="entry name" value="OMPA_2"/>
    <property type="match status" value="1"/>
</dbReference>
<proteinExistence type="predicted"/>
<dbReference type="RefSeq" id="WP_088663597.1">
    <property type="nucleotide sequence ID" value="NZ_CP021404.1"/>
</dbReference>
<keyword evidence="1" id="KW-0472">Membrane</keyword>
<dbReference type="GO" id="GO:0016020">
    <property type="term" value="C:membrane"/>
    <property type="evidence" value="ECO:0007669"/>
    <property type="project" value="UniProtKB-UniRule"/>
</dbReference>
<evidence type="ECO:0000256" key="1">
    <source>
        <dbReference type="PROSITE-ProRule" id="PRU00473"/>
    </source>
</evidence>
<dbReference type="EMBL" id="CP021404">
    <property type="protein sequence ID" value="ATI42754.1"/>
    <property type="molecule type" value="Genomic_DNA"/>
</dbReference>
<dbReference type="KEGG" id="cmag:CBW24_12570"/>
<protein>
    <submittedName>
        <fullName evidence="4">Cell envelope biogenesis protein OmpA</fullName>
    </submittedName>
</protein>
<keyword evidence="2" id="KW-0732">Signal</keyword>
<dbReference type="InterPro" id="IPR036737">
    <property type="entry name" value="OmpA-like_sf"/>
</dbReference>
<dbReference type="AlphaFoldDB" id="A0A291M1H7"/>
<feature type="signal peptide" evidence="2">
    <location>
        <begin position="1"/>
        <end position="32"/>
    </location>
</feature>
<dbReference type="InterPro" id="IPR050330">
    <property type="entry name" value="Bact_OuterMem_StrucFunc"/>
</dbReference>
<dbReference type="Pfam" id="PF00691">
    <property type="entry name" value="OmpA"/>
    <property type="match status" value="1"/>
</dbReference>
<name>A0A291M1H7_9RHOB</name>
<accession>A0A291M1H7</accession>